<dbReference type="AlphaFoldDB" id="A0A8T0F8N0"/>
<dbReference type="EMBL" id="JABXBU010000030">
    <property type="protein sequence ID" value="KAF8785779.1"/>
    <property type="molecule type" value="Genomic_DNA"/>
</dbReference>
<comment type="caution">
    <text evidence="2">The sequence shown here is derived from an EMBL/GenBank/DDBJ whole genome shotgun (WGS) entry which is preliminary data.</text>
</comment>
<dbReference type="GO" id="GO:0006508">
    <property type="term" value="P:proteolysis"/>
    <property type="evidence" value="ECO:0007669"/>
    <property type="project" value="InterPro"/>
</dbReference>
<dbReference type="PROSITE" id="PS00141">
    <property type="entry name" value="ASP_PROTEASE"/>
    <property type="match status" value="1"/>
</dbReference>
<evidence type="ECO:0000313" key="2">
    <source>
        <dbReference type="EMBL" id="KAF8785779.1"/>
    </source>
</evidence>
<gene>
    <name evidence="2" type="ORF">HNY73_011284</name>
</gene>
<name>A0A8T0F8N0_ARGBR</name>
<reference evidence="2" key="2">
    <citation type="submission" date="2020-06" db="EMBL/GenBank/DDBJ databases">
        <authorList>
            <person name="Sheffer M."/>
        </authorList>
    </citation>
    <scope>NUCLEOTIDE SEQUENCE</scope>
</reference>
<accession>A0A8T0F8N0</accession>
<organism evidence="2 3">
    <name type="scientific">Argiope bruennichi</name>
    <name type="common">Wasp spider</name>
    <name type="synonym">Aranea bruennichi</name>
    <dbReference type="NCBI Taxonomy" id="94029"/>
    <lineage>
        <taxon>Eukaryota</taxon>
        <taxon>Metazoa</taxon>
        <taxon>Ecdysozoa</taxon>
        <taxon>Arthropoda</taxon>
        <taxon>Chelicerata</taxon>
        <taxon>Arachnida</taxon>
        <taxon>Araneae</taxon>
        <taxon>Araneomorphae</taxon>
        <taxon>Entelegynae</taxon>
        <taxon>Araneoidea</taxon>
        <taxon>Araneidae</taxon>
        <taxon>Argiope</taxon>
    </lineage>
</organism>
<dbReference type="GO" id="GO:0004190">
    <property type="term" value="F:aspartic-type endopeptidase activity"/>
    <property type="evidence" value="ECO:0007669"/>
    <property type="project" value="InterPro"/>
</dbReference>
<keyword evidence="3" id="KW-1185">Reference proteome</keyword>
<reference evidence="2" key="1">
    <citation type="journal article" date="2020" name="bioRxiv">
        <title>Chromosome-level reference genome of the European wasp spider Argiope bruennichi: a resource for studies on range expansion and evolutionary adaptation.</title>
        <authorList>
            <person name="Sheffer M.M."/>
            <person name="Hoppe A."/>
            <person name="Krehenwinkel H."/>
            <person name="Uhl G."/>
            <person name="Kuss A.W."/>
            <person name="Jensen L."/>
            <person name="Jensen C."/>
            <person name="Gillespie R.G."/>
            <person name="Hoff K.J."/>
            <person name="Prost S."/>
        </authorList>
    </citation>
    <scope>NUCLEOTIDE SEQUENCE</scope>
</reference>
<sequence>MALVPFGAVAMNNNKYNKSEKQNSGSKIEELLSFITHALAAREKTQSINKTNKSCIELRNRRMEFKSQDGENKRINQKGISTATANELLVTPLNENRNKTKNSCVFCESMTHTTNSCGRAMTDLSLQERKNILLRKGLDHKFLCFRQQHIERKNLVQTESTDLGNQSEGEVFLQTLVVYIKNGNCERLVRAILDTGSQKSYVSQYIAKTLGANRRETFLISLDRKTSLIEPTDGLPLPSKESDRGTDMEPMMDSSPLLPNQTSHPVFPDGTEHLEPRRSRYGRLLRPVQRL</sequence>
<feature type="region of interest" description="Disordered" evidence="1">
    <location>
        <begin position="230"/>
        <end position="281"/>
    </location>
</feature>
<proteinExistence type="predicted"/>
<dbReference type="Proteomes" id="UP000807504">
    <property type="component" value="Unassembled WGS sequence"/>
</dbReference>
<evidence type="ECO:0000313" key="3">
    <source>
        <dbReference type="Proteomes" id="UP000807504"/>
    </source>
</evidence>
<evidence type="ECO:0000256" key="1">
    <source>
        <dbReference type="SAM" id="MobiDB-lite"/>
    </source>
</evidence>
<dbReference type="InterPro" id="IPR001969">
    <property type="entry name" value="Aspartic_peptidase_AS"/>
</dbReference>
<evidence type="ECO:0008006" key="4">
    <source>
        <dbReference type="Google" id="ProtNLM"/>
    </source>
</evidence>
<protein>
    <recommendedName>
        <fullName evidence="4">Peptidase aspartic putative domain-containing protein</fullName>
    </recommendedName>
</protein>